<evidence type="ECO:0000313" key="2">
    <source>
        <dbReference type="Proteomes" id="UP000299102"/>
    </source>
</evidence>
<protein>
    <submittedName>
        <fullName evidence="1">Uncharacterized protein</fullName>
    </submittedName>
</protein>
<reference evidence="1 2" key="1">
    <citation type="journal article" date="2019" name="Commun. Biol.">
        <title>The bagworm genome reveals a unique fibroin gene that provides high tensile strength.</title>
        <authorList>
            <person name="Kono N."/>
            <person name="Nakamura H."/>
            <person name="Ohtoshi R."/>
            <person name="Tomita M."/>
            <person name="Numata K."/>
            <person name="Arakawa K."/>
        </authorList>
    </citation>
    <scope>NUCLEOTIDE SEQUENCE [LARGE SCALE GENOMIC DNA]</scope>
</reference>
<comment type="caution">
    <text evidence="1">The sequence shown here is derived from an EMBL/GenBank/DDBJ whole genome shotgun (WGS) entry which is preliminary data.</text>
</comment>
<organism evidence="1 2">
    <name type="scientific">Eumeta variegata</name>
    <name type="common">Bagworm moth</name>
    <name type="synonym">Eumeta japonica</name>
    <dbReference type="NCBI Taxonomy" id="151549"/>
    <lineage>
        <taxon>Eukaryota</taxon>
        <taxon>Metazoa</taxon>
        <taxon>Ecdysozoa</taxon>
        <taxon>Arthropoda</taxon>
        <taxon>Hexapoda</taxon>
        <taxon>Insecta</taxon>
        <taxon>Pterygota</taxon>
        <taxon>Neoptera</taxon>
        <taxon>Endopterygota</taxon>
        <taxon>Lepidoptera</taxon>
        <taxon>Glossata</taxon>
        <taxon>Ditrysia</taxon>
        <taxon>Tineoidea</taxon>
        <taxon>Psychidae</taxon>
        <taxon>Oiketicinae</taxon>
        <taxon>Eumeta</taxon>
    </lineage>
</organism>
<keyword evidence="2" id="KW-1185">Reference proteome</keyword>
<dbReference type="Proteomes" id="UP000299102">
    <property type="component" value="Unassembled WGS sequence"/>
</dbReference>
<evidence type="ECO:0000313" key="1">
    <source>
        <dbReference type="EMBL" id="GBP82606.1"/>
    </source>
</evidence>
<dbReference type="EMBL" id="BGZK01001573">
    <property type="protein sequence ID" value="GBP82606.1"/>
    <property type="molecule type" value="Genomic_DNA"/>
</dbReference>
<accession>A0A4C1Z1Z1</accession>
<gene>
    <name evidence="1" type="ORF">EVAR_61467_1</name>
</gene>
<sequence length="91" mass="10386">MSLSSHKYNYTYKNCSFLLDPSHIFDSDSDPTLGFYPSPFLNFSPAFNCDAVPVLDSVPRPAFNFDSATHSSDLDEAEFKEFLRLLYFDPD</sequence>
<dbReference type="AlphaFoldDB" id="A0A4C1Z1Z1"/>
<name>A0A4C1Z1Z1_EUMVA</name>
<proteinExistence type="predicted"/>